<reference evidence="1" key="1">
    <citation type="submission" date="2023-04" db="EMBL/GenBank/DDBJ databases">
        <title>Black Yeasts Isolated from many extreme environments.</title>
        <authorList>
            <person name="Coleine C."/>
            <person name="Stajich J.E."/>
            <person name="Selbmann L."/>
        </authorList>
    </citation>
    <scope>NUCLEOTIDE SEQUENCE</scope>
    <source>
        <strain evidence="1">CCFEE 5312</strain>
    </source>
</reference>
<evidence type="ECO:0000313" key="1">
    <source>
        <dbReference type="EMBL" id="KAK3052808.1"/>
    </source>
</evidence>
<gene>
    <name evidence="1" type="ORF">LTR09_006291</name>
</gene>
<dbReference type="EMBL" id="JAWDJX010000019">
    <property type="protein sequence ID" value="KAK3052808.1"/>
    <property type="molecule type" value="Genomic_DNA"/>
</dbReference>
<dbReference type="AlphaFoldDB" id="A0AAJ0DFF1"/>
<proteinExistence type="predicted"/>
<name>A0AAJ0DFF1_9PEZI</name>
<dbReference type="Proteomes" id="UP001271007">
    <property type="component" value="Unassembled WGS sequence"/>
</dbReference>
<protein>
    <submittedName>
        <fullName evidence="1">Uncharacterized protein</fullName>
    </submittedName>
</protein>
<accession>A0AAJ0DFF1</accession>
<evidence type="ECO:0000313" key="2">
    <source>
        <dbReference type="Proteomes" id="UP001271007"/>
    </source>
</evidence>
<sequence length="244" mass="26824">MTVFNGHEGSEGEDFLPRLLNSTSTLVLGIKIDEAFDPLNGACAPHTRYEDYLREWYKALGSLNKTLHHLYQGLGPTRIRKIELTITRAPGLPLGDFALAAVVSPAIAIAASVSNCTLSSGPSHHFWAGAHAVDSSILRGLLHIIPQLREETNLYNKLHARLLHGQGSLKACSVDLNEFCVGRALEGEPMCILRSITHLQDSVDTARTWLEQQEFGKFGKIVQECLSNCEKLKALQAVRKAEQS</sequence>
<comment type="caution">
    <text evidence="1">The sequence shown here is derived from an EMBL/GenBank/DDBJ whole genome shotgun (WGS) entry which is preliminary data.</text>
</comment>
<organism evidence="1 2">
    <name type="scientific">Extremus antarcticus</name>
    <dbReference type="NCBI Taxonomy" id="702011"/>
    <lineage>
        <taxon>Eukaryota</taxon>
        <taxon>Fungi</taxon>
        <taxon>Dikarya</taxon>
        <taxon>Ascomycota</taxon>
        <taxon>Pezizomycotina</taxon>
        <taxon>Dothideomycetes</taxon>
        <taxon>Dothideomycetidae</taxon>
        <taxon>Mycosphaerellales</taxon>
        <taxon>Extremaceae</taxon>
        <taxon>Extremus</taxon>
    </lineage>
</organism>
<keyword evidence="2" id="KW-1185">Reference proteome</keyword>